<dbReference type="NCBIfam" id="TIGR01444">
    <property type="entry name" value="fkbM_fam"/>
    <property type="match status" value="1"/>
</dbReference>
<name>A0A0N7JH49_9CAUL</name>
<dbReference type="PANTHER" id="PTHR34203">
    <property type="entry name" value="METHYLTRANSFERASE, FKBM FAMILY PROTEIN"/>
    <property type="match status" value="1"/>
</dbReference>
<dbReference type="InterPro" id="IPR006342">
    <property type="entry name" value="FkbM_mtfrase"/>
</dbReference>
<evidence type="ECO:0000259" key="1">
    <source>
        <dbReference type="Pfam" id="PF05050"/>
    </source>
</evidence>
<dbReference type="AlphaFoldDB" id="A0A0N7JH49"/>
<dbReference type="SUPFAM" id="SSF53335">
    <property type="entry name" value="S-adenosyl-L-methionine-dependent methyltransferases"/>
    <property type="match status" value="1"/>
</dbReference>
<dbReference type="Pfam" id="PF05050">
    <property type="entry name" value="Methyltransf_21"/>
    <property type="match status" value="1"/>
</dbReference>
<protein>
    <recommendedName>
        <fullName evidence="1">Methyltransferase FkbM domain-containing protein</fullName>
    </recommendedName>
</protein>
<evidence type="ECO:0000313" key="2">
    <source>
        <dbReference type="EMBL" id="ALL12402.1"/>
    </source>
</evidence>
<dbReference type="STRING" id="69395.AQ619_02965"/>
<evidence type="ECO:0000313" key="3">
    <source>
        <dbReference type="Proteomes" id="UP000056905"/>
    </source>
</evidence>
<proteinExistence type="predicted"/>
<dbReference type="RefSeq" id="WP_062144032.1">
    <property type="nucleotide sequence ID" value="NZ_CP013002.1"/>
</dbReference>
<keyword evidence="3" id="KW-1185">Reference proteome</keyword>
<reference evidence="2 3" key="1">
    <citation type="submission" date="2015-10" db="EMBL/GenBank/DDBJ databases">
        <title>Conservation of the essential genome among Caulobacter and Brevundimonas species.</title>
        <authorList>
            <person name="Scott D."/>
            <person name="Ely B."/>
        </authorList>
    </citation>
    <scope>NUCLEOTIDE SEQUENCE [LARGE SCALE GENOMIC DNA]</scope>
    <source>
        <strain evidence="2 3">CB4</strain>
    </source>
</reference>
<gene>
    <name evidence="2" type="ORF">AQ619_02965</name>
</gene>
<dbReference type="InterPro" id="IPR029063">
    <property type="entry name" value="SAM-dependent_MTases_sf"/>
</dbReference>
<feature type="domain" description="Methyltransferase FkbM" evidence="1">
    <location>
        <begin position="54"/>
        <end position="210"/>
    </location>
</feature>
<sequence length="278" mass="30623">MLDITRAYGLNFLYPEGDDSVGQMLRDYGEFAPAELGFIAQCLSACESEGTFLDIGANIGAICLPLATGRDTWRFIAVEGHRGLAQVLSANAFANGRYNVEVHNAVVGAAEGLIDFPALSLKETGNFGIVGLHMEQQYQTERARMTTIDALAPSNTRFIKVDVEGHEAEVLRGAEQTLHVTRPIWLLEANVKHEKAHQEMRSVLFSAGYDLYWFYSPFVSLNAPSKKSAVPPRRKGDFSVVALPKGTANLWELPKVADAVEPLPTLVSLFPYLQRFGY</sequence>
<dbReference type="InterPro" id="IPR052514">
    <property type="entry name" value="SAM-dependent_MTase"/>
</dbReference>
<organism evidence="2 3">
    <name type="scientific">Caulobacter henricii</name>
    <dbReference type="NCBI Taxonomy" id="69395"/>
    <lineage>
        <taxon>Bacteria</taxon>
        <taxon>Pseudomonadati</taxon>
        <taxon>Pseudomonadota</taxon>
        <taxon>Alphaproteobacteria</taxon>
        <taxon>Caulobacterales</taxon>
        <taxon>Caulobacteraceae</taxon>
        <taxon>Caulobacter</taxon>
    </lineage>
</organism>
<dbReference type="PANTHER" id="PTHR34203:SF15">
    <property type="entry name" value="SLL1173 PROTEIN"/>
    <property type="match status" value="1"/>
</dbReference>
<dbReference type="Gene3D" id="3.40.50.150">
    <property type="entry name" value="Vaccinia Virus protein VP39"/>
    <property type="match status" value="1"/>
</dbReference>
<dbReference type="KEGG" id="chq:AQ619_02965"/>
<dbReference type="OrthoDB" id="5679686at2"/>
<accession>A0A0N7JH49</accession>
<dbReference type="EMBL" id="CP013002">
    <property type="protein sequence ID" value="ALL12402.1"/>
    <property type="molecule type" value="Genomic_DNA"/>
</dbReference>
<dbReference type="Proteomes" id="UP000056905">
    <property type="component" value="Chromosome"/>
</dbReference>